<protein>
    <submittedName>
        <fullName evidence="1">GrpB family protein</fullName>
    </submittedName>
</protein>
<dbReference type="AlphaFoldDB" id="A0A5D4KHE9"/>
<comment type="caution">
    <text evidence="1">The sequence shown here is derived from an EMBL/GenBank/DDBJ whole genome shotgun (WGS) entry which is preliminary data.</text>
</comment>
<gene>
    <name evidence="1" type="ORF">FZC79_05680</name>
</gene>
<dbReference type="SUPFAM" id="SSF81301">
    <property type="entry name" value="Nucleotidyltransferase"/>
    <property type="match status" value="1"/>
</dbReference>
<dbReference type="PANTHER" id="PTHR34822:SF1">
    <property type="entry name" value="GRPB FAMILY PROTEIN"/>
    <property type="match status" value="1"/>
</dbReference>
<dbReference type="InterPro" id="IPR043519">
    <property type="entry name" value="NT_sf"/>
</dbReference>
<proteinExistence type="predicted"/>
<evidence type="ECO:0000313" key="1">
    <source>
        <dbReference type="EMBL" id="TYR76648.1"/>
    </source>
</evidence>
<evidence type="ECO:0000313" key="2">
    <source>
        <dbReference type="Proteomes" id="UP000323317"/>
    </source>
</evidence>
<dbReference type="Pfam" id="PF04229">
    <property type="entry name" value="GrpB"/>
    <property type="match status" value="1"/>
</dbReference>
<organism evidence="1 2">
    <name type="scientific">Rossellomorea vietnamensis</name>
    <dbReference type="NCBI Taxonomy" id="218284"/>
    <lineage>
        <taxon>Bacteria</taxon>
        <taxon>Bacillati</taxon>
        <taxon>Bacillota</taxon>
        <taxon>Bacilli</taxon>
        <taxon>Bacillales</taxon>
        <taxon>Bacillaceae</taxon>
        <taxon>Rossellomorea</taxon>
    </lineage>
</organism>
<name>A0A5D4KHE9_9BACI</name>
<sequence>MSRKVEVTSYRPQWREQYLQEKKRLETVFQGTNAVIHHIGSTSVEGLAAKPIIDFLIEITDIGAADDRTDNLEALGYVGKGENGIAGRRYFFFENKEGERLYHVHIFASGSEDIERHLLFRDYLRMRKNEAEKYGRLKSELAAKYPNDIEAYIEGKNDFVQELEMRALKWARSR</sequence>
<dbReference type="PANTHER" id="PTHR34822">
    <property type="entry name" value="GRPB DOMAIN PROTEIN (AFU_ORTHOLOGUE AFUA_1G01530)"/>
    <property type="match status" value="1"/>
</dbReference>
<dbReference type="InterPro" id="IPR007344">
    <property type="entry name" value="GrpB/CoaE"/>
</dbReference>
<dbReference type="Proteomes" id="UP000323317">
    <property type="component" value="Unassembled WGS sequence"/>
</dbReference>
<dbReference type="Gene3D" id="3.30.460.10">
    <property type="entry name" value="Beta Polymerase, domain 2"/>
    <property type="match status" value="1"/>
</dbReference>
<reference evidence="1 2" key="1">
    <citation type="submission" date="2019-08" db="EMBL/GenBank/DDBJ databases">
        <title>Bacillus genomes from the desert of Cuatro Cienegas, Coahuila.</title>
        <authorList>
            <person name="Olmedo-Alvarez G."/>
        </authorList>
    </citation>
    <scope>NUCLEOTIDE SEQUENCE [LARGE SCALE GENOMIC DNA]</scope>
    <source>
        <strain evidence="1 2">CH40_1T</strain>
    </source>
</reference>
<dbReference type="RefSeq" id="WP_148945881.1">
    <property type="nucleotide sequence ID" value="NZ_VTEH01000003.1"/>
</dbReference>
<dbReference type="EMBL" id="VTEH01000003">
    <property type="protein sequence ID" value="TYR76648.1"/>
    <property type="molecule type" value="Genomic_DNA"/>
</dbReference>
<accession>A0A5D4KHE9</accession>